<evidence type="ECO:0000313" key="2">
    <source>
        <dbReference type="EMBL" id="KKR91994.1"/>
    </source>
</evidence>
<keyword evidence="2" id="KW-0645">Protease</keyword>
<comment type="caution">
    <text evidence="2">The sequence shown here is derived from an EMBL/GenBank/DDBJ whole genome shotgun (WGS) entry which is preliminary data.</text>
</comment>
<dbReference type="PANTHER" id="PTHR43330:SF27">
    <property type="entry name" value="METHIONINE AMINOPEPTIDASE"/>
    <property type="match status" value="1"/>
</dbReference>
<dbReference type="EMBL" id="LCAO01000006">
    <property type="protein sequence ID" value="KKR91994.1"/>
    <property type="molecule type" value="Genomic_DNA"/>
</dbReference>
<sequence length="151" mass="16377">MGLYYKGFHTDTSVTVGGPEKFLEVGRRGLKRAIEQARVGKRVADISTAMQETVEEAGLSVVRALTGHGIGRQLHEEPAIPCFVLGEYEHSPKLVEGMVLAIEIMYNQGDFEVVYKNDDGWTIATADGKISGLFEETVAVTSHGPVVLTAI</sequence>
<keyword evidence="2" id="KW-0031">Aminopeptidase</keyword>
<evidence type="ECO:0000313" key="3">
    <source>
        <dbReference type="Proteomes" id="UP000034676"/>
    </source>
</evidence>
<dbReference type="InterPro" id="IPR000994">
    <property type="entry name" value="Pept_M24"/>
</dbReference>
<accession>A0A0G0UTA7</accession>
<dbReference type="AlphaFoldDB" id="A0A0G0UTA7"/>
<dbReference type="InterPro" id="IPR036005">
    <property type="entry name" value="Creatinase/aminopeptidase-like"/>
</dbReference>
<dbReference type="GO" id="GO:0005829">
    <property type="term" value="C:cytosol"/>
    <property type="evidence" value="ECO:0007669"/>
    <property type="project" value="TreeGrafter"/>
</dbReference>
<dbReference type="Gene3D" id="3.90.230.10">
    <property type="entry name" value="Creatinase/methionine aminopeptidase superfamily"/>
    <property type="match status" value="1"/>
</dbReference>
<feature type="domain" description="Peptidase M24" evidence="1">
    <location>
        <begin position="1"/>
        <end position="141"/>
    </location>
</feature>
<evidence type="ECO:0000259" key="1">
    <source>
        <dbReference type="Pfam" id="PF00557"/>
    </source>
</evidence>
<dbReference type="PANTHER" id="PTHR43330">
    <property type="entry name" value="METHIONINE AMINOPEPTIDASE"/>
    <property type="match status" value="1"/>
</dbReference>
<keyword evidence="2" id="KW-0378">Hydrolase</keyword>
<dbReference type="SUPFAM" id="SSF55920">
    <property type="entry name" value="Creatinase/aminopeptidase"/>
    <property type="match status" value="1"/>
</dbReference>
<name>A0A0G0UTA7_9BACT</name>
<dbReference type="Proteomes" id="UP000034676">
    <property type="component" value="Unassembled WGS sequence"/>
</dbReference>
<gene>
    <name evidence="2" type="ORF">UU42_C0006G0033</name>
</gene>
<dbReference type="GO" id="GO:0070006">
    <property type="term" value="F:metalloaminopeptidase activity"/>
    <property type="evidence" value="ECO:0007669"/>
    <property type="project" value="TreeGrafter"/>
</dbReference>
<dbReference type="Pfam" id="PF00557">
    <property type="entry name" value="Peptidase_M24"/>
    <property type="match status" value="1"/>
</dbReference>
<reference evidence="2 3" key="1">
    <citation type="journal article" date="2015" name="Nature">
        <title>rRNA introns, odd ribosomes, and small enigmatic genomes across a large radiation of phyla.</title>
        <authorList>
            <person name="Brown C.T."/>
            <person name="Hug L.A."/>
            <person name="Thomas B.C."/>
            <person name="Sharon I."/>
            <person name="Castelle C.J."/>
            <person name="Singh A."/>
            <person name="Wilkins M.J."/>
            <person name="Williams K.H."/>
            <person name="Banfield J.F."/>
        </authorList>
    </citation>
    <scope>NUCLEOTIDE SEQUENCE [LARGE SCALE GENOMIC DNA]</scope>
</reference>
<proteinExistence type="predicted"/>
<protein>
    <submittedName>
        <fullName evidence="2">Methionine aminopeptidase</fullName>
    </submittedName>
</protein>
<dbReference type="PATRIC" id="fig|1618555.3.peg.552"/>
<organism evidence="2 3">
    <name type="scientific">Candidatus Woesebacteria bacterium GW2011_GWA1_41_13b</name>
    <dbReference type="NCBI Taxonomy" id="1618555"/>
    <lineage>
        <taxon>Bacteria</taxon>
        <taxon>Candidatus Woeseibacteriota</taxon>
    </lineage>
</organism>